<comment type="function">
    <text evidence="7">Produces ATP from ADP in the presence of a proton gradient across the membrane. The V-type alpha chain is a catalytic subunit.</text>
</comment>
<dbReference type="Pfam" id="PF22919">
    <property type="entry name" value="ATP-synt_VA_C"/>
    <property type="match status" value="1"/>
</dbReference>
<dbReference type="RefSeq" id="WP_176238814.1">
    <property type="nucleotide sequence ID" value="NZ_AP024412.1"/>
</dbReference>
<feature type="domain" description="ATPase F1/V1/A1 complex alpha/beta subunit N-terminal" evidence="9">
    <location>
        <begin position="6"/>
        <end position="68"/>
    </location>
</feature>
<dbReference type="HAMAP" id="MF_00309">
    <property type="entry name" value="ATP_synth_A_arch"/>
    <property type="match status" value="1"/>
</dbReference>
<feature type="domain" description="ATPsynthase alpha/beta subunit barrel-sandwich" evidence="10">
    <location>
        <begin position="108"/>
        <end position="195"/>
    </location>
</feature>
<feature type="binding site" evidence="7">
    <location>
        <begin position="233"/>
        <end position="240"/>
    </location>
    <ligand>
        <name>ATP</name>
        <dbReference type="ChEBI" id="CHEBI:30616"/>
    </ligand>
</feature>
<evidence type="ECO:0000313" key="13">
    <source>
        <dbReference type="Proteomes" id="UP000620133"/>
    </source>
</evidence>
<dbReference type="SUPFAM" id="SSF50615">
    <property type="entry name" value="N-terminal domain of alpha and beta subunits of F1 ATP synthase"/>
    <property type="match status" value="1"/>
</dbReference>
<evidence type="ECO:0000313" key="12">
    <source>
        <dbReference type="EMBL" id="BCR36372.1"/>
    </source>
</evidence>
<dbReference type="InterPro" id="IPR000194">
    <property type="entry name" value="ATPase_F1/V1/A1_a/bsu_nucl-bd"/>
</dbReference>
<evidence type="ECO:0000256" key="1">
    <source>
        <dbReference type="ARBA" id="ARBA00008936"/>
    </source>
</evidence>
<comment type="catalytic activity">
    <reaction evidence="7">
        <text>ATP + H2O + 4 H(+)(in) = ADP + phosphate + 5 H(+)(out)</text>
        <dbReference type="Rhea" id="RHEA:57720"/>
        <dbReference type="ChEBI" id="CHEBI:15377"/>
        <dbReference type="ChEBI" id="CHEBI:15378"/>
        <dbReference type="ChEBI" id="CHEBI:30616"/>
        <dbReference type="ChEBI" id="CHEBI:43474"/>
        <dbReference type="ChEBI" id="CHEBI:456216"/>
        <dbReference type="EC" id="7.1.2.2"/>
    </reaction>
</comment>
<comment type="similarity">
    <text evidence="1 7">Belongs to the ATPase alpha/beta chains family.</text>
</comment>
<keyword evidence="7" id="KW-0375">Hydrogen ion transport</keyword>
<dbReference type="Gene3D" id="3.40.50.300">
    <property type="entry name" value="P-loop containing nucleotide triphosphate hydrolases"/>
    <property type="match status" value="1"/>
</dbReference>
<dbReference type="GO" id="GO:0046961">
    <property type="term" value="F:proton-transporting ATPase activity, rotational mechanism"/>
    <property type="evidence" value="ECO:0007669"/>
    <property type="project" value="InterPro"/>
</dbReference>
<evidence type="ECO:0000259" key="11">
    <source>
        <dbReference type="Pfam" id="PF22919"/>
    </source>
</evidence>
<keyword evidence="4 7" id="KW-0067">ATP-binding</keyword>
<sequence>MTKNQIYSINGPVVTVKNAVDFHMLEMVYVGKQKLLGEVISISKEKTTIQVYEVTTGIVPGEPVYPTGEPISALLGPGLLTNIFDGIERPLKEIAKEEGIYIPTGSDVEPLDKTKKWDVKITVKKDDLLKFGQIYATIQETDMIEHRLMVPKGFDGRVIEVKKSGTYTLFDCIVKTEDTHGNVYELNLTQKWPIKTARPVFQRLPISKPLISGQRVIDTLFPIAKGGTAAVPGGFGTGKTMMQHQFAKWCDADIIIYVGCGERGNEMTQVLEEFGELIDPRTNKLLLDRTVLIANTSNMPVAAREASIYTGVTIAEYYRDMGYHVAVMADSTSRWAEALREISGRLEEMPAEEGFPAYLPSRIAQFYERAGYMETLNHAESSVTIIGAVSPQGGDFSEPVTQNTKRFVRSFWALDKQLAYARHYAAINWNTSYSEYVLDLTKWYDQNVGLSFLTNRKEIMAVLAEENKLLEIAKLIGADILPDDQKLIIEIGKVIRYGFLQQNAFHKDDTYVPLEKQNLMMAVILYLYDKAKHYIEEGKSLNLLLETSIFDQVIKMKYDVPNDQLDQFDQYYKSIDRTIKRIK</sequence>
<evidence type="ECO:0000259" key="8">
    <source>
        <dbReference type="Pfam" id="PF00006"/>
    </source>
</evidence>
<keyword evidence="6 7" id="KW-0406">Ion transport</keyword>
<dbReference type="GO" id="GO:0046933">
    <property type="term" value="F:proton-transporting ATP synthase activity, rotational mechanism"/>
    <property type="evidence" value="ECO:0007669"/>
    <property type="project" value="UniProtKB-UniRule"/>
</dbReference>
<dbReference type="EC" id="7.1.2.2" evidence="7"/>
<organism evidence="12 13">
    <name type="scientific">Mariniplasma anaerobium</name>
    <dbReference type="NCBI Taxonomy" id="2735436"/>
    <lineage>
        <taxon>Bacteria</taxon>
        <taxon>Bacillati</taxon>
        <taxon>Mycoplasmatota</taxon>
        <taxon>Mollicutes</taxon>
        <taxon>Acholeplasmatales</taxon>
        <taxon>Acholeplasmataceae</taxon>
        <taxon>Mariniplasma</taxon>
    </lineage>
</organism>
<dbReference type="InterPro" id="IPR023366">
    <property type="entry name" value="ATP_synth_asu-like_sf"/>
</dbReference>
<dbReference type="InterPro" id="IPR024034">
    <property type="entry name" value="ATPase_F1/V1_b/a_C"/>
</dbReference>
<dbReference type="GO" id="GO:0045259">
    <property type="term" value="C:proton-transporting ATP synthase complex"/>
    <property type="evidence" value="ECO:0007669"/>
    <property type="project" value="UniProtKB-ARBA"/>
</dbReference>
<dbReference type="Gene3D" id="2.40.30.20">
    <property type="match status" value="1"/>
</dbReference>
<dbReference type="Pfam" id="PF02874">
    <property type="entry name" value="ATP-synt_ab_N"/>
    <property type="match status" value="1"/>
</dbReference>
<dbReference type="CDD" id="cd01134">
    <property type="entry name" value="V_A-ATPase_A"/>
    <property type="match status" value="1"/>
</dbReference>
<dbReference type="Proteomes" id="UP000620133">
    <property type="component" value="Chromosome"/>
</dbReference>
<gene>
    <name evidence="12" type="primary">atpA_3</name>
    <name evidence="7" type="synonym">atpA</name>
    <name evidence="12" type="ORF">MPAN_012650</name>
</gene>
<dbReference type="Pfam" id="PF16886">
    <property type="entry name" value="ATP-synt_ab_Xtn"/>
    <property type="match status" value="1"/>
</dbReference>
<evidence type="ECO:0000259" key="9">
    <source>
        <dbReference type="Pfam" id="PF02874"/>
    </source>
</evidence>
<feature type="domain" description="ATP synthase A/B type C-terminal" evidence="11">
    <location>
        <begin position="442"/>
        <end position="540"/>
    </location>
</feature>
<dbReference type="PANTHER" id="PTHR43607">
    <property type="entry name" value="V-TYPE PROTON ATPASE CATALYTIC SUBUNIT A"/>
    <property type="match status" value="1"/>
</dbReference>
<dbReference type="AlphaFoldDB" id="A0A7U9TIQ8"/>
<dbReference type="InterPro" id="IPR036121">
    <property type="entry name" value="ATPase_F1/V1/A1_a/bsu_N_sf"/>
</dbReference>
<dbReference type="GO" id="GO:0005524">
    <property type="term" value="F:ATP binding"/>
    <property type="evidence" value="ECO:0007669"/>
    <property type="project" value="UniProtKB-UniRule"/>
</dbReference>
<dbReference type="InterPro" id="IPR022878">
    <property type="entry name" value="V-ATPase_asu"/>
</dbReference>
<proteinExistence type="inferred from homology"/>
<evidence type="ECO:0000256" key="4">
    <source>
        <dbReference type="ARBA" id="ARBA00022840"/>
    </source>
</evidence>
<keyword evidence="3 7" id="KW-0547">Nucleotide-binding</keyword>
<evidence type="ECO:0000256" key="3">
    <source>
        <dbReference type="ARBA" id="ARBA00022741"/>
    </source>
</evidence>
<name>A0A7U9TIQ8_9MOLU</name>
<accession>A0A7U9TIQ8</accession>
<dbReference type="Pfam" id="PF00006">
    <property type="entry name" value="ATP-synt_ab"/>
    <property type="match status" value="1"/>
</dbReference>
<dbReference type="InterPro" id="IPR004100">
    <property type="entry name" value="ATPase_F1/V1/A1_a/bsu_N"/>
</dbReference>
<dbReference type="EMBL" id="AP024412">
    <property type="protein sequence ID" value="BCR36372.1"/>
    <property type="molecule type" value="Genomic_DNA"/>
</dbReference>
<keyword evidence="7" id="KW-0066">ATP synthesis</keyword>
<dbReference type="GO" id="GO:0042777">
    <property type="term" value="P:proton motive force-driven plasma membrane ATP synthesis"/>
    <property type="evidence" value="ECO:0007669"/>
    <property type="project" value="UniProtKB-UniRule"/>
</dbReference>
<dbReference type="SUPFAM" id="SSF47917">
    <property type="entry name" value="C-terminal domain of alpha and beta subunits of F1 ATP synthase"/>
    <property type="match status" value="1"/>
</dbReference>
<dbReference type="Gene3D" id="2.40.50.100">
    <property type="match status" value="1"/>
</dbReference>
<evidence type="ECO:0000259" key="10">
    <source>
        <dbReference type="Pfam" id="PF16886"/>
    </source>
</evidence>
<dbReference type="InterPro" id="IPR031686">
    <property type="entry name" value="ATP-synth_a_Xtn"/>
</dbReference>
<dbReference type="KEGG" id="manr:MPAN_012650"/>
<keyword evidence="13" id="KW-1185">Reference proteome</keyword>
<evidence type="ECO:0000256" key="5">
    <source>
        <dbReference type="ARBA" id="ARBA00022967"/>
    </source>
</evidence>
<dbReference type="CDD" id="cd18111">
    <property type="entry name" value="ATP-synt_V_A-type_alpha_C"/>
    <property type="match status" value="1"/>
</dbReference>
<evidence type="ECO:0000256" key="6">
    <source>
        <dbReference type="ARBA" id="ARBA00023065"/>
    </source>
</evidence>
<evidence type="ECO:0000256" key="7">
    <source>
        <dbReference type="HAMAP-Rule" id="MF_00309"/>
    </source>
</evidence>
<evidence type="ECO:0000256" key="2">
    <source>
        <dbReference type="ARBA" id="ARBA00022448"/>
    </source>
</evidence>
<keyword evidence="2 7" id="KW-0813">Transport</keyword>
<dbReference type="Gene3D" id="1.10.1140.10">
    <property type="entry name" value="Bovine Mitochondrial F1-atpase, Atp Synthase Beta Chain, Chain D, domain 3"/>
    <property type="match status" value="1"/>
</dbReference>
<dbReference type="PANTHER" id="PTHR43607:SF1">
    <property type="entry name" value="H(+)-TRANSPORTING TWO-SECTOR ATPASE"/>
    <property type="match status" value="1"/>
</dbReference>
<dbReference type="SUPFAM" id="SSF52540">
    <property type="entry name" value="P-loop containing nucleoside triphosphate hydrolases"/>
    <property type="match status" value="1"/>
</dbReference>
<protein>
    <recommendedName>
        <fullName evidence="7">V-type ATP synthase alpha chain</fullName>
        <ecNumber evidence="7">7.1.2.2</ecNumber>
    </recommendedName>
    <alternativeName>
        <fullName evidence="7">V-ATPase subunit A</fullName>
    </alternativeName>
</protein>
<feature type="domain" description="ATPase F1/V1/A1 complex alpha/beta subunit nucleotide-binding" evidence="8">
    <location>
        <begin position="213"/>
        <end position="434"/>
    </location>
</feature>
<reference evidence="12" key="1">
    <citation type="submission" date="2021-01" db="EMBL/GenBank/DDBJ databases">
        <title>Draft genome sequence of Acholeplasmataceae bacterium strain Mahy22.</title>
        <authorList>
            <person name="Watanabe M."/>
            <person name="Kojima H."/>
            <person name="Fukui M."/>
        </authorList>
    </citation>
    <scope>NUCLEOTIDE SEQUENCE</scope>
    <source>
        <strain evidence="12">Mahy22</strain>
    </source>
</reference>
<keyword evidence="5 7" id="KW-1278">Translocase</keyword>
<dbReference type="InterPro" id="IPR027417">
    <property type="entry name" value="P-loop_NTPase"/>
</dbReference>
<dbReference type="NCBIfam" id="NF003220">
    <property type="entry name" value="PRK04192.1"/>
    <property type="match status" value="1"/>
</dbReference>
<dbReference type="InterPro" id="IPR055190">
    <property type="entry name" value="ATP-synt_VA_C"/>
</dbReference>